<keyword evidence="4 8" id="KW-0406">Ion transport</keyword>
<evidence type="ECO:0000256" key="7">
    <source>
        <dbReference type="ARBA" id="ARBA00023310"/>
    </source>
</evidence>
<evidence type="ECO:0000313" key="10">
    <source>
        <dbReference type="Proteomes" id="UP000273675"/>
    </source>
</evidence>
<protein>
    <recommendedName>
        <fullName evidence="8">ATP synthase subunit delta</fullName>
    </recommendedName>
    <alternativeName>
        <fullName evidence="8">ATP synthase F(1) sector subunit delta</fullName>
    </alternativeName>
    <alternativeName>
        <fullName evidence="8">F-type ATPase subunit delta</fullName>
        <shortName evidence="8">F-ATPase subunit delta</shortName>
    </alternativeName>
</protein>
<evidence type="ECO:0000256" key="8">
    <source>
        <dbReference type="HAMAP-Rule" id="MF_01416"/>
    </source>
</evidence>
<dbReference type="Proteomes" id="UP000273675">
    <property type="component" value="Unassembled WGS sequence"/>
</dbReference>
<dbReference type="InterPro" id="IPR000711">
    <property type="entry name" value="ATPase_OSCP/dsu"/>
</dbReference>
<evidence type="ECO:0000256" key="2">
    <source>
        <dbReference type="ARBA" id="ARBA00022448"/>
    </source>
</evidence>
<accession>A0A495D3T3</accession>
<keyword evidence="8" id="KW-1003">Cell membrane</keyword>
<dbReference type="SUPFAM" id="SSF47928">
    <property type="entry name" value="N-terminal domain of the delta subunit of the F1F0-ATP synthase"/>
    <property type="match status" value="1"/>
</dbReference>
<keyword evidence="6 8" id="KW-0139">CF(1)</keyword>
<dbReference type="InterPro" id="IPR026015">
    <property type="entry name" value="ATP_synth_OSCP/delta_N_sf"/>
</dbReference>
<keyword evidence="3 8" id="KW-0375">Hydrogen ion transport</keyword>
<dbReference type="NCBIfam" id="TIGR01145">
    <property type="entry name" value="ATP_synt_delta"/>
    <property type="match status" value="1"/>
</dbReference>
<comment type="function">
    <text evidence="8">F(1)F(0) ATP synthase produces ATP from ADP in the presence of a proton or sodium gradient. F-type ATPases consist of two structural domains, F(1) containing the extramembraneous catalytic core and F(0) containing the membrane proton channel, linked together by a central stalk and a peripheral stalk. During catalysis, ATP synthesis in the catalytic domain of F(1) is coupled via a rotary mechanism of the central stalk subunits to proton translocation.</text>
</comment>
<keyword evidence="7 8" id="KW-0066">ATP synthesis</keyword>
<dbReference type="GO" id="GO:0005886">
    <property type="term" value="C:plasma membrane"/>
    <property type="evidence" value="ECO:0007669"/>
    <property type="project" value="UniProtKB-SubCell"/>
</dbReference>
<keyword evidence="2 8" id="KW-0813">Transport</keyword>
<dbReference type="AlphaFoldDB" id="A0A495D3T3"/>
<dbReference type="GO" id="GO:0046933">
    <property type="term" value="F:proton-transporting ATP synthase activity, rotational mechanism"/>
    <property type="evidence" value="ECO:0007669"/>
    <property type="project" value="UniProtKB-UniRule"/>
</dbReference>
<dbReference type="HAMAP" id="MF_01416">
    <property type="entry name" value="ATP_synth_delta_bact"/>
    <property type="match status" value="1"/>
</dbReference>
<reference evidence="9 10" key="1">
    <citation type="submission" date="2018-10" db="EMBL/GenBank/DDBJ databases">
        <title>Genomic Encyclopedia of Type Strains, Phase IV (KMG-IV): sequencing the most valuable type-strain genomes for metagenomic binning, comparative biology and taxonomic classification.</title>
        <authorList>
            <person name="Goeker M."/>
        </authorList>
    </citation>
    <scope>NUCLEOTIDE SEQUENCE [LARGE SCALE GENOMIC DNA]</scope>
    <source>
        <strain evidence="9 10">DSM 4734</strain>
    </source>
</reference>
<name>A0A495D3T3_9PROT</name>
<gene>
    <name evidence="8" type="primary">atpH</name>
    <name evidence="9" type="ORF">C7435_1903</name>
</gene>
<dbReference type="PANTHER" id="PTHR11910">
    <property type="entry name" value="ATP SYNTHASE DELTA CHAIN"/>
    <property type="match status" value="1"/>
</dbReference>
<evidence type="ECO:0000256" key="6">
    <source>
        <dbReference type="ARBA" id="ARBA00023196"/>
    </source>
</evidence>
<comment type="function">
    <text evidence="8">This protein is part of the stalk that links CF(0) to CF(1). It either transmits conformational changes from CF(0) to CF(1) or is implicated in proton conduction.</text>
</comment>
<keyword evidence="5 8" id="KW-0472">Membrane</keyword>
<comment type="subcellular location">
    <subcellularLocation>
        <location evidence="8">Cell membrane</location>
        <topology evidence="8">Peripheral membrane protein</topology>
    </subcellularLocation>
    <subcellularLocation>
        <location evidence="1">Membrane</location>
    </subcellularLocation>
</comment>
<comment type="similarity">
    <text evidence="8">Belongs to the ATPase delta chain family.</text>
</comment>
<dbReference type="EMBL" id="RBIM01000004">
    <property type="protein sequence ID" value="RKQ96571.1"/>
    <property type="molecule type" value="Genomic_DNA"/>
</dbReference>
<dbReference type="Pfam" id="PF00213">
    <property type="entry name" value="OSCP"/>
    <property type="match status" value="1"/>
</dbReference>
<evidence type="ECO:0000313" key="9">
    <source>
        <dbReference type="EMBL" id="RKQ96571.1"/>
    </source>
</evidence>
<organism evidence="9 10">
    <name type="scientific">Maricaulis maris</name>
    <dbReference type="NCBI Taxonomy" id="74318"/>
    <lineage>
        <taxon>Bacteria</taxon>
        <taxon>Pseudomonadati</taxon>
        <taxon>Pseudomonadota</taxon>
        <taxon>Alphaproteobacteria</taxon>
        <taxon>Maricaulales</taxon>
        <taxon>Maricaulaceae</taxon>
        <taxon>Maricaulis</taxon>
    </lineage>
</organism>
<dbReference type="NCBIfam" id="NF004406">
    <property type="entry name" value="PRK05758.3-2"/>
    <property type="match status" value="1"/>
</dbReference>
<evidence type="ECO:0000256" key="4">
    <source>
        <dbReference type="ARBA" id="ARBA00023065"/>
    </source>
</evidence>
<dbReference type="GO" id="GO:0045259">
    <property type="term" value="C:proton-transporting ATP synthase complex"/>
    <property type="evidence" value="ECO:0007669"/>
    <property type="project" value="UniProtKB-KW"/>
</dbReference>
<evidence type="ECO:0000256" key="3">
    <source>
        <dbReference type="ARBA" id="ARBA00022781"/>
    </source>
</evidence>
<sequence length="196" mass="20416">MLIQQESDVTVKTGADAMTANAAGRYATALFELAKSEGVADAVEADLAALRVMLDESAELAEVLTSPLHSAEVKAGVLAALAKKAKFNAMTANAFGVTARNGRAGELRSVARVYAALAAADRGVVTADVQTAAALTKKQTEALAASLKSAFGREIEVRTDVRPELMGGLIVKVGSRMFDSSLRTKLDGMKTAMKEA</sequence>
<comment type="caution">
    <text evidence="9">The sequence shown here is derived from an EMBL/GenBank/DDBJ whole genome shotgun (WGS) entry which is preliminary data.</text>
</comment>
<evidence type="ECO:0000256" key="1">
    <source>
        <dbReference type="ARBA" id="ARBA00004370"/>
    </source>
</evidence>
<dbReference type="PRINTS" id="PR00125">
    <property type="entry name" value="ATPASEDELTA"/>
</dbReference>
<evidence type="ECO:0000256" key="5">
    <source>
        <dbReference type="ARBA" id="ARBA00023136"/>
    </source>
</evidence>
<dbReference type="Gene3D" id="1.10.520.20">
    <property type="entry name" value="N-terminal domain of the delta subunit of the F1F0-ATP synthase"/>
    <property type="match status" value="1"/>
</dbReference>
<proteinExistence type="inferred from homology"/>